<reference evidence="1 2" key="1">
    <citation type="submission" date="2012-10" db="EMBL/GenBank/DDBJ databases">
        <authorList>
            <person name="Zafar N."/>
            <person name="Inman J."/>
            <person name="Hall N."/>
            <person name="Lorenzi H."/>
            <person name="Caler E."/>
        </authorList>
    </citation>
    <scope>NUCLEOTIDE SEQUENCE [LARGE SCALE GENOMIC DNA]</scope>
    <source>
        <strain evidence="1 2">IP1</strain>
    </source>
</reference>
<dbReference type="EMBL" id="KB207167">
    <property type="protein sequence ID" value="ELP84090.1"/>
    <property type="molecule type" value="Genomic_DNA"/>
</dbReference>
<dbReference type="RefSeq" id="XP_004183436.1">
    <property type="nucleotide sequence ID" value="XM_004183388.1"/>
</dbReference>
<dbReference type="GeneID" id="14883080"/>
<gene>
    <name evidence="1" type="ORF">EIN_501730</name>
</gene>
<sequence>MNIIYDSDLQFIQGKDCNFCEMVLNKENLYYIIITANDCVVCGFVKPIISEKEENYVLGSDIFLASLVNSNGVITAKQYIGKNDAFFKLGNNLDCNVFHFGQFDMTLIRETDLKQPKFGAYTCETRYFNFGKDTTGLNENKELRAKRLMVVQMS</sequence>
<evidence type="ECO:0000313" key="1">
    <source>
        <dbReference type="EMBL" id="ELP84090.1"/>
    </source>
</evidence>
<dbReference type="VEuPathDB" id="AmoebaDB:EIN_501730"/>
<accession>A0A0A1TUY6</accession>
<proteinExistence type="predicted"/>
<name>A0A0A1TUY6_ENTIV</name>
<evidence type="ECO:0000313" key="2">
    <source>
        <dbReference type="Proteomes" id="UP000014680"/>
    </source>
</evidence>
<protein>
    <submittedName>
        <fullName evidence="1">Uncharacterized protein</fullName>
    </submittedName>
</protein>
<dbReference type="Proteomes" id="UP000014680">
    <property type="component" value="Unassembled WGS sequence"/>
</dbReference>
<keyword evidence="2" id="KW-1185">Reference proteome</keyword>
<dbReference type="KEGG" id="eiv:EIN_501730"/>
<organism evidence="1 2">
    <name type="scientific">Entamoeba invadens IP1</name>
    <dbReference type="NCBI Taxonomy" id="370355"/>
    <lineage>
        <taxon>Eukaryota</taxon>
        <taxon>Amoebozoa</taxon>
        <taxon>Evosea</taxon>
        <taxon>Archamoebae</taxon>
        <taxon>Mastigamoebida</taxon>
        <taxon>Entamoebidae</taxon>
        <taxon>Entamoeba</taxon>
    </lineage>
</organism>
<dbReference type="AlphaFoldDB" id="A0A0A1TUY6"/>